<gene>
    <name evidence="6" type="ORF">BAQU_1802</name>
</gene>
<organism evidence="6 7">
    <name type="scientific">Bifidobacterium aquikefiri</name>
    <dbReference type="NCBI Taxonomy" id="1653207"/>
    <lineage>
        <taxon>Bacteria</taxon>
        <taxon>Bacillati</taxon>
        <taxon>Actinomycetota</taxon>
        <taxon>Actinomycetes</taxon>
        <taxon>Bifidobacteriales</taxon>
        <taxon>Bifidobacteriaceae</taxon>
        <taxon>Bifidobacterium</taxon>
    </lineage>
</organism>
<evidence type="ECO:0000256" key="4">
    <source>
        <dbReference type="ARBA" id="ARBA00023306"/>
    </source>
</evidence>
<proteinExistence type="predicted"/>
<dbReference type="Pfam" id="PF04079">
    <property type="entry name" value="SMC_ScpB"/>
    <property type="match status" value="1"/>
</dbReference>
<keyword evidence="4" id="KW-0131">Cell cycle</keyword>
<evidence type="ECO:0000313" key="6">
    <source>
        <dbReference type="EMBL" id="OZG65062.1"/>
    </source>
</evidence>
<keyword evidence="2" id="KW-0132">Cell division</keyword>
<evidence type="ECO:0000256" key="3">
    <source>
        <dbReference type="ARBA" id="ARBA00022829"/>
    </source>
</evidence>
<comment type="caution">
    <text evidence="6">The sequence shown here is derived from an EMBL/GenBank/DDBJ whole genome shotgun (WGS) entry which is preliminary data.</text>
</comment>
<protein>
    <submittedName>
        <fullName evidence="6">SMC-Scp complex subunit ScpB</fullName>
    </submittedName>
</protein>
<dbReference type="InterPro" id="IPR036388">
    <property type="entry name" value="WH-like_DNA-bd_sf"/>
</dbReference>
<dbReference type="PANTHER" id="PTHR34298">
    <property type="entry name" value="SEGREGATION AND CONDENSATION PROTEIN B"/>
    <property type="match status" value="1"/>
</dbReference>
<name>A0A261G0U9_9BIFI</name>
<sequence length="225" mass="24571">MVDNTSDAVSGTRADPGMYETQIDRNDARPEYVDFDVNDFPGGLKACLEAILMVADQPQHGEDLARILAVDLSDVTAALQELTDSYESASASQQPHGFTLRHTARGWQFVNRREFESVVSAFVTAGQTARLTQASLEALAIIAYKQPMTRAQVGAIRGVNSDGVLRSLMIRGLIRENGINEDTRGALLVTTEYFLEKIGLDSLEQLPSLAPFLPNVANALESENR</sequence>
<dbReference type="GO" id="GO:0051304">
    <property type="term" value="P:chromosome separation"/>
    <property type="evidence" value="ECO:0007669"/>
    <property type="project" value="InterPro"/>
</dbReference>
<accession>A0A261G0U9</accession>
<keyword evidence="1" id="KW-0963">Cytoplasm</keyword>
<feature type="region of interest" description="Disordered" evidence="5">
    <location>
        <begin position="1"/>
        <end position="21"/>
    </location>
</feature>
<evidence type="ECO:0000256" key="1">
    <source>
        <dbReference type="ARBA" id="ARBA00022490"/>
    </source>
</evidence>
<dbReference type="AlphaFoldDB" id="A0A261G0U9"/>
<dbReference type="InterPro" id="IPR005234">
    <property type="entry name" value="ScpB_csome_segregation"/>
</dbReference>
<evidence type="ECO:0000313" key="7">
    <source>
        <dbReference type="Proteomes" id="UP000216451"/>
    </source>
</evidence>
<dbReference type="Gene3D" id="1.10.10.10">
    <property type="entry name" value="Winged helix-like DNA-binding domain superfamily/Winged helix DNA-binding domain"/>
    <property type="match status" value="2"/>
</dbReference>
<dbReference type="Proteomes" id="UP000216451">
    <property type="component" value="Unassembled WGS sequence"/>
</dbReference>
<dbReference type="GO" id="GO:0051301">
    <property type="term" value="P:cell division"/>
    <property type="evidence" value="ECO:0007669"/>
    <property type="project" value="UniProtKB-KW"/>
</dbReference>
<evidence type="ECO:0000256" key="2">
    <source>
        <dbReference type="ARBA" id="ARBA00022618"/>
    </source>
</evidence>
<dbReference type="PANTHER" id="PTHR34298:SF2">
    <property type="entry name" value="SEGREGATION AND CONDENSATION PROTEIN B"/>
    <property type="match status" value="1"/>
</dbReference>
<keyword evidence="3" id="KW-0159">Chromosome partition</keyword>
<reference evidence="6 7" key="1">
    <citation type="journal article" date="2017" name="BMC Genomics">
        <title>Comparative genomic and phylogenomic analyses of the Bifidobacteriaceae family.</title>
        <authorList>
            <person name="Lugli G.A."/>
            <person name="Milani C."/>
            <person name="Turroni F."/>
            <person name="Duranti S."/>
            <person name="Mancabelli L."/>
            <person name="Mangifesta M."/>
            <person name="Ferrario C."/>
            <person name="Modesto M."/>
            <person name="Mattarelli P."/>
            <person name="Jiri K."/>
            <person name="van Sinderen D."/>
            <person name="Ventura M."/>
        </authorList>
    </citation>
    <scope>NUCLEOTIDE SEQUENCE [LARGE SCALE GENOMIC DNA]</scope>
    <source>
        <strain evidence="6 7">LMG 28769</strain>
    </source>
</reference>
<dbReference type="SUPFAM" id="SSF46785">
    <property type="entry name" value="Winged helix' DNA-binding domain"/>
    <property type="match status" value="2"/>
</dbReference>
<dbReference type="InterPro" id="IPR036390">
    <property type="entry name" value="WH_DNA-bd_sf"/>
</dbReference>
<dbReference type="NCBIfam" id="TIGR00281">
    <property type="entry name" value="SMC-Scp complex subunit ScpB"/>
    <property type="match status" value="1"/>
</dbReference>
<evidence type="ECO:0000256" key="5">
    <source>
        <dbReference type="SAM" id="MobiDB-lite"/>
    </source>
</evidence>
<dbReference type="EMBL" id="MWXA01000009">
    <property type="protein sequence ID" value="OZG65062.1"/>
    <property type="molecule type" value="Genomic_DNA"/>
</dbReference>
<keyword evidence="7" id="KW-1185">Reference proteome</keyword>